<dbReference type="Proteomes" id="UP001295740">
    <property type="component" value="Unassembled WGS sequence"/>
</dbReference>
<evidence type="ECO:0000313" key="3">
    <source>
        <dbReference type="Proteomes" id="UP001295740"/>
    </source>
</evidence>
<accession>A0AAI8VR97</accession>
<name>A0AAI8VR97_9PEZI</name>
<gene>
    <name evidence="2" type="ORF">KHLLAP_LOCUS13094</name>
</gene>
<comment type="caution">
    <text evidence="2">The sequence shown here is derived from an EMBL/GenBank/DDBJ whole genome shotgun (WGS) entry which is preliminary data.</text>
</comment>
<keyword evidence="3" id="KW-1185">Reference proteome</keyword>
<proteinExistence type="predicted"/>
<reference evidence="2" key="1">
    <citation type="submission" date="2023-10" db="EMBL/GenBank/DDBJ databases">
        <authorList>
            <person name="Hackl T."/>
        </authorList>
    </citation>
    <scope>NUCLEOTIDE SEQUENCE</scope>
</reference>
<dbReference type="EMBL" id="CAUWAG010000020">
    <property type="protein sequence ID" value="CAJ2512626.1"/>
    <property type="molecule type" value="Genomic_DNA"/>
</dbReference>
<feature type="region of interest" description="Disordered" evidence="1">
    <location>
        <begin position="1"/>
        <end position="23"/>
    </location>
</feature>
<dbReference type="AlphaFoldDB" id="A0AAI8VR97"/>
<protein>
    <submittedName>
        <fullName evidence="2">Uu.00g007450.m01.CDS01</fullName>
    </submittedName>
</protein>
<evidence type="ECO:0000313" key="2">
    <source>
        <dbReference type="EMBL" id="CAJ2512626.1"/>
    </source>
</evidence>
<evidence type="ECO:0000256" key="1">
    <source>
        <dbReference type="SAM" id="MobiDB-lite"/>
    </source>
</evidence>
<organism evidence="2 3">
    <name type="scientific">Anthostomella pinea</name>
    <dbReference type="NCBI Taxonomy" id="933095"/>
    <lineage>
        <taxon>Eukaryota</taxon>
        <taxon>Fungi</taxon>
        <taxon>Dikarya</taxon>
        <taxon>Ascomycota</taxon>
        <taxon>Pezizomycotina</taxon>
        <taxon>Sordariomycetes</taxon>
        <taxon>Xylariomycetidae</taxon>
        <taxon>Xylariales</taxon>
        <taxon>Xylariaceae</taxon>
        <taxon>Anthostomella</taxon>
    </lineage>
</organism>
<sequence length="208" mass="23904">MSSTTTCTTALPPEEPSSHRSSPWIDRAARRSNYIHDPREYNWREGLEGGVVYLNLDHDTVTMMEWLELPLIRHEVIWDTGIARGPSWIVTERLWQHARVRKAVGIVLGAPVPDFDTLISCLETFPRVVSYHVLWQDVWREPQGMAMLFNSLAHHSLDVIRRPFVQRMNIKLVPDDGNDQEGLSNGQVRLVRMDGHDQEEMPTSKSTP</sequence>